<organism evidence="2 3">
    <name type="scientific">Virgisporangium aliadipatigenens</name>
    <dbReference type="NCBI Taxonomy" id="741659"/>
    <lineage>
        <taxon>Bacteria</taxon>
        <taxon>Bacillati</taxon>
        <taxon>Actinomycetota</taxon>
        <taxon>Actinomycetes</taxon>
        <taxon>Micromonosporales</taxon>
        <taxon>Micromonosporaceae</taxon>
        <taxon>Virgisporangium</taxon>
    </lineage>
</organism>
<dbReference type="Proteomes" id="UP000619260">
    <property type="component" value="Unassembled WGS sequence"/>
</dbReference>
<name>A0A8J4DPY1_9ACTN</name>
<sequence>MPGDQVLVAAAVPGNTGIGLTLVGDFDLTSRPCLEAALENLRDADADLHVDLSGVTFVDVGSLAVLTAACRTLPDGRRMFLHSPSPQVRRAIDFLWPSLGGLEIVMAVGGGT</sequence>
<evidence type="ECO:0000259" key="1">
    <source>
        <dbReference type="PROSITE" id="PS50801"/>
    </source>
</evidence>
<dbReference type="SUPFAM" id="SSF52091">
    <property type="entry name" value="SpoIIaa-like"/>
    <property type="match status" value="1"/>
</dbReference>
<dbReference type="InterPro" id="IPR002645">
    <property type="entry name" value="STAS_dom"/>
</dbReference>
<dbReference type="CDD" id="cd07043">
    <property type="entry name" value="STAS_anti-anti-sigma_factors"/>
    <property type="match status" value="1"/>
</dbReference>
<evidence type="ECO:0000313" key="3">
    <source>
        <dbReference type="Proteomes" id="UP000619260"/>
    </source>
</evidence>
<protein>
    <recommendedName>
        <fullName evidence="1">STAS domain-containing protein</fullName>
    </recommendedName>
</protein>
<dbReference type="Pfam" id="PF13466">
    <property type="entry name" value="STAS_2"/>
    <property type="match status" value="1"/>
</dbReference>
<keyword evidence="3" id="KW-1185">Reference proteome</keyword>
<proteinExistence type="predicted"/>
<dbReference type="RefSeq" id="WP_203899971.1">
    <property type="nucleotide sequence ID" value="NZ_BOPF01000010.1"/>
</dbReference>
<dbReference type="Gene3D" id="3.30.750.24">
    <property type="entry name" value="STAS domain"/>
    <property type="match status" value="1"/>
</dbReference>
<dbReference type="EMBL" id="BOPF01000010">
    <property type="protein sequence ID" value="GIJ46450.1"/>
    <property type="molecule type" value="Genomic_DNA"/>
</dbReference>
<gene>
    <name evidence="2" type="ORF">Val02_33360</name>
</gene>
<dbReference type="InterPro" id="IPR058548">
    <property type="entry name" value="MlaB-like_STAS"/>
</dbReference>
<evidence type="ECO:0000313" key="2">
    <source>
        <dbReference type="EMBL" id="GIJ46450.1"/>
    </source>
</evidence>
<comment type="caution">
    <text evidence="2">The sequence shown here is derived from an EMBL/GenBank/DDBJ whole genome shotgun (WGS) entry which is preliminary data.</text>
</comment>
<reference evidence="2" key="1">
    <citation type="submission" date="2021-01" db="EMBL/GenBank/DDBJ databases">
        <title>Whole genome shotgun sequence of Virgisporangium aliadipatigenens NBRC 105644.</title>
        <authorList>
            <person name="Komaki H."/>
            <person name="Tamura T."/>
        </authorList>
    </citation>
    <scope>NUCLEOTIDE SEQUENCE</scope>
    <source>
        <strain evidence="2">NBRC 105644</strain>
    </source>
</reference>
<feature type="domain" description="STAS" evidence="1">
    <location>
        <begin position="20"/>
        <end position="93"/>
    </location>
</feature>
<dbReference type="AlphaFoldDB" id="A0A8J4DPY1"/>
<dbReference type="InterPro" id="IPR036513">
    <property type="entry name" value="STAS_dom_sf"/>
</dbReference>
<accession>A0A8J4DPY1</accession>
<dbReference type="PROSITE" id="PS50801">
    <property type="entry name" value="STAS"/>
    <property type="match status" value="1"/>
</dbReference>